<reference evidence="1 4" key="2">
    <citation type="submission" date="2021-03" db="EMBL/GenBank/DDBJ databases">
        <title>Antimicrobial resistance genes in bacteria isolated from Japanese honey, and their potential for conferring macrolide and lincosamide resistance in the American foulbrood pathogen Paenibacillus larvae.</title>
        <authorList>
            <person name="Okamoto M."/>
            <person name="Kumagai M."/>
            <person name="Kanamori H."/>
            <person name="Takamatsu D."/>
        </authorList>
    </citation>
    <scope>NUCLEOTIDE SEQUENCE [LARGE SCALE GENOMIC DNA]</scope>
    <source>
        <strain evidence="1 4">J6TS1</strain>
    </source>
</reference>
<sequence length="119" mass="13309">MIGSIGGRLPVEGAVMPVRSVIGSGESTRESTTSKERSYELSEKDATALLERAVAFANSHLKTSKQYLKFEYHDQLNKYYVKVVNEETEEVVREIPPKKLLDMFAAMANVMGILVDKKI</sequence>
<dbReference type="PANTHER" id="PTHR37166:SF1">
    <property type="entry name" value="PROTEIN FLAG"/>
    <property type="match status" value="1"/>
</dbReference>
<dbReference type="PANTHER" id="PTHR37166">
    <property type="entry name" value="PROTEIN FLAG"/>
    <property type="match status" value="1"/>
</dbReference>
<dbReference type="InterPro" id="IPR005186">
    <property type="entry name" value="FlaG"/>
</dbReference>
<dbReference type="EMBL" id="QYTW02000002">
    <property type="protein sequence ID" value="RST61246.1"/>
    <property type="molecule type" value="Genomic_DNA"/>
</dbReference>
<proteinExistence type="predicted"/>
<evidence type="ECO:0000313" key="1">
    <source>
        <dbReference type="EMBL" id="GIN95315.1"/>
    </source>
</evidence>
<evidence type="ECO:0000313" key="4">
    <source>
        <dbReference type="Proteomes" id="UP000680670"/>
    </source>
</evidence>
<organism evidence="2 3">
    <name type="scientific">Siminovitchia terrae</name>
    <name type="common">Bacillus terrae</name>
    <dbReference type="NCBI Taxonomy" id="1914933"/>
    <lineage>
        <taxon>Bacteria</taxon>
        <taxon>Bacillati</taxon>
        <taxon>Bacillota</taxon>
        <taxon>Bacilli</taxon>
        <taxon>Bacillales</taxon>
        <taxon>Bacillaceae</taxon>
        <taxon>Siminovitchia</taxon>
    </lineage>
</organism>
<reference evidence="2 3" key="1">
    <citation type="submission" date="2018-12" db="EMBL/GenBank/DDBJ databases">
        <authorList>
            <person name="Sun L."/>
            <person name="Chen Z."/>
        </authorList>
    </citation>
    <scope>NUCLEOTIDE SEQUENCE [LARGE SCALE GENOMIC DNA]</scope>
    <source>
        <strain evidence="2 3">LMG 29736</strain>
    </source>
</reference>
<dbReference type="OrthoDB" id="9799867at2"/>
<dbReference type="NCBIfam" id="NF005834">
    <property type="entry name" value="PRK07738.1"/>
    <property type="match status" value="1"/>
</dbReference>
<accession>A0A429XCQ2</accession>
<dbReference type="InterPro" id="IPR035924">
    <property type="entry name" value="FlaG-like_sf"/>
</dbReference>
<evidence type="ECO:0000313" key="2">
    <source>
        <dbReference type="EMBL" id="RST61246.1"/>
    </source>
</evidence>
<keyword evidence="2" id="KW-0966">Cell projection</keyword>
<protein>
    <submittedName>
        <fullName evidence="2">Flagellar protein FlaG</fullName>
    </submittedName>
</protein>
<dbReference type="SUPFAM" id="SSF160214">
    <property type="entry name" value="FlaG-like"/>
    <property type="match status" value="1"/>
</dbReference>
<keyword evidence="2" id="KW-0282">Flagellum</keyword>
<dbReference type="Gene3D" id="3.30.160.170">
    <property type="entry name" value="FlaG-like"/>
    <property type="match status" value="1"/>
</dbReference>
<evidence type="ECO:0000313" key="3">
    <source>
        <dbReference type="Proteomes" id="UP000287296"/>
    </source>
</evidence>
<name>A0A429XCQ2_SIMTE</name>
<dbReference type="EMBL" id="BORJ01000002">
    <property type="protein sequence ID" value="GIN95315.1"/>
    <property type="molecule type" value="Genomic_DNA"/>
</dbReference>
<dbReference type="AlphaFoldDB" id="A0A429XCQ2"/>
<keyword evidence="4" id="KW-1185">Reference proteome</keyword>
<dbReference type="Proteomes" id="UP000287296">
    <property type="component" value="Unassembled WGS sequence"/>
</dbReference>
<keyword evidence="2" id="KW-0969">Cilium</keyword>
<dbReference type="Proteomes" id="UP000680670">
    <property type="component" value="Unassembled WGS sequence"/>
</dbReference>
<dbReference type="RefSeq" id="WP_120116072.1">
    <property type="nucleotide sequence ID" value="NZ_BORI01000001.1"/>
</dbReference>
<gene>
    <name evidence="2" type="primary">flaG</name>
    <name evidence="2" type="ORF">D5F11_004185</name>
    <name evidence="1" type="ORF">J6TS1_11850</name>
</gene>
<dbReference type="Pfam" id="PF03646">
    <property type="entry name" value="FlaG"/>
    <property type="match status" value="1"/>
</dbReference>
<comment type="caution">
    <text evidence="2">The sequence shown here is derived from an EMBL/GenBank/DDBJ whole genome shotgun (WGS) entry which is preliminary data.</text>
</comment>